<dbReference type="InterPro" id="IPR006439">
    <property type="entry name" value="HAD-SF_hydro_IA"/>
</dbReference>
<dbReference type="AlphaFoldDB" id="A0A1X6ZNR5"/>
<dbReference type="InterPro" id="IPR050155">
    <property type="entry name" value="HAD-like_hydrolase_sf"/>
</dbReference>
<keyword evidence="2" id="KW-1185">Reference proteome</keyword>
<sequence length="223" mass="23754">MSAPLRLVLFDVDGTLVDSQGSIVAAMTASFDALALPVPDRQAILCIVGLSLPNAMAQLASQHSAADQHRLVEGYKDAYHAHRLEQGAASSPLYPGARQVIEALHAVPEVLLGVATGKSQRGLDALIEAHELERYFVTRQVADHHPSKPHPSMIDTARAETGVDAAATAMIGDTRFDMDMAKAAGVVGIGVAWGYHDRSALTAAARVIETFDQLPQALDDIWT</sequence>
<evidence type="ECO:0000313" key="2">
    <source>
        <dbReference type="Proteomes" id="UP000193778"/>
    </source>
</evidence>
<dbReference type="Pfam" id="PF13419">
    <property type="entry name" value="HAD_2"/>
    <property type="match status" value="1"/>
</dbReference>
<dbReference type="SFLD" id="SFLDG01129">
    <property type="entry name" value="C1.5:_HAD__Beta-PGM__Phosphata"/>
    <property type="match status" value="1"/>
</dbReference>
<dbReference type="RefSeq" id="WP_085823263.1">
    <property type="nucleotide sequence ID" value="NZ_FWFP01000007.1"/>
</dbReference>
<dbReference type="PANTHER" id="PTHR43434:SF24">
    <property type="entry name" value="HYDROLASE-RELATED"/>
    <property type="match status" value="1"/>
</dbReference>
<dbReference type="EC" id="3.1.3.18" evidence="1"/>
<dbReference type="PANTHER" id="PTHR43434">
    <property type="entry name" value="PHOSPHOGLYCOLATE PHOSPHATASE"/>
    <property type="match status" value="1"/>
</dbReference>
<dbReference type="EMBL" id="FWFP01000007">
    <property type="protein sequence ID" value="SLN56640.1"/>
    <property type="molecule type" value="Genomic_DNA"/>
</dbReference>
<gene>
    <name evidence="1" type="primary">gph_2</name>
    <name evidence="1" type="ORF">RUM8411_02760</name>
</gene>
<dbReference type="InterPro" id="IPR023214">
    <property type="entry name" value="HAD_sf"/>
</dbReference>
<proteinExistence type="predicted"/>
<dbReference type="Gene3D" id="3.40.50.1000">
    <property type="entry name" value="HAD superfamily/HAD-like"/>
    <property type="match status" value="1"/>
</dbReference>
<dbReference type="OrthoDB" id="9793014at2"/>
<name>A0A1X6ZNR5_9RHOB</name>
<reference evidence="2" key="1">
    <citation type="submission" date="2017-03" db="EMBL/GenBank/DDBJ databases">
        <authorList>
            <person name="Rodrigo-Torres L."/>
            <person name="Arahal R.D."/>
            <person name="Lucena T."/>
        </authorList>
    </citation>
    <scope>NUCLEOTIDE SEQUENCE [LARGE SCALE GENOMIC DNA]</scope>
    <source>
        <strain evidence="2">CECT 8411</strain>
    </source>
</reference>
<dbReference type="NCBIfam" id="TIGR01549">
    <property type="entry name" value="HAD-SF-IA-v1"/>
    <property type="match status" value="1"/>
</dbReference>
<dbReference type="SUPFAM" id="SSF56784">
    <property type="entry name" value="HAD-like"/>
    <property type="match status" value="1"/>
</dbReference>
<dbReference type="GO" id="GO:0006281">
    <property type="term" value="P:DNA repair"/>
    <property type="evidence" value="ECO:0007669"/>
    <property type="project" value="TreeGrafter"/>
</dbReference>
<dbReference type="InterPro" id="IPR041492">
    <property type="entry name" value="HAD_2"/>
</dbReference>
<dbReference type="GO" id="GO:0005829">
    <property type="term" value="C:cytosol"/>
    <property type="evidence" value="ECO:0007669"/>
    <property type="project" value="TreeGrafter"/>
</dbReference>
<evidence type="ECO:0000313" key="1">
    <source>
        <dbReference type="EMBL" id="SLN56640.1"/>
    </source>
</evidence>
<organism evidence="1 2">
    <name type="scientific">Ruegeria meonggei</name>
    <dbReference type="NCBI Taxonomy" id="1446476"/>
    <lineage>
        <taxon>Bacteria</taxon>
        <taxon>Pseudomonadati</taxon>
        <taxon>Pseudomonadota</taxon>
        <taxon>Alphaproteobacteria</taxon>
        <taxon>Rhodobacterales</taxon>
        <taxon>Roseobacteraceae</taxon>
        <taxon>Ruegeria</taxon>
    </lineage>
</organism>
<dbReference type="Proteomes" id="UP000193778">
    <property type="component" value="Unassembled WGS sequence"/>
</dbReference>
<accession>A0A1X6ZNR5</accession>
<dbReference type="Gene3D" id="1.10.150.240">
    <property type="entry name" value="Putative phosphatase, domain 2"/>
    <property type="match status" value="1"/>
</dbReference>
<dbReference type="InterPro" id="IPR023198">
    <property type="entry name" value="PGP-like_dom2"/>
</dbReference>
<keyword evidence="1" id="KW-0378">Hydrolase</keyword>
<protein>
    <submittedName>
        <fullName evidence="1">Phosphoglycolate phosphatase</fullName>
        <ecNumber evidence="1">3.1.3.18</ecNumber>
    </submittedName>
</protein>
<dbReference type="SFLD" id="SFLDS00003">
    <property type="entry name" value="Haloacid_Dehalogenase"/>
    <property type="match status" value="1"/>
</dbReference>
<dbReference type="InterPro" id="IPR036412">
    <property type="entry name" value="HAD-like_sf"/>
</dbReference>
<dbReference type="GO" id="GO:0008967">
    <property type="term" value="F:phosphoglycolate phosphatase activity"/>
    <property type="evidence" value="ECO:0007669"/>
    <property type="project" value="UniProtKB-EC"/>
</dbReference>